<dbReference type="EMBL" id="LBXD01000008">
    <property type="protein sequence ID" value="KKR23754.1"/>
    <property type="molecule type" value="Genomic_DNA"/>
</dbReference>
<proteinExistence type="predicted"/>
<dbReference type="Proteomes" id="UP000034764">
    <property type="component" value="Unassembled WGS sequence"/>
</dbReference>
<dbReference type="AlphaFoldDB" id="A0A0G0P683"/>
<reference evidence="1 2" key="1">
    <citation type="journal article" date="2015" name="Nature">
        <title>rRNA introns, odd ribosomes, and small enigmatic genomes across a large radiation of phyla.</title>
        <authorList>
            <person name="Brown C.T."/>
            <person name="Hug L.A."/>
            <person name="Thomas B.C."/>
            <person name="Sharon I."/>
            <person name="Castelle C.J."/>
            <person name="Singh A."/>
            <person name="Wilkins M.J."/>
            <person name="Williams K.H."/>
            <person name="Banfield J.F."/>
        </authorList>
    </citation>
    <scope>NUCLEOTIDE SEQUENCE [LARGE SCALE GENOMIC DNA]</scope>
</reference>
<organism evidence="1 2">
    <name type="scientific">Candidatus Yanofskybacteria bacterium GW2011_GWD2_39_48</name>
    <dbReference type="NCBI Taxonomy" id="1619031"/>
    <lineage>
        <taxon>Bacteria</taxon>
        <taxon>Candidatus Yanofskyibacteriota</taxon>
    </lineage>
</organism>
<protein>
    <submittedName>
        <fullName evidence="1">Uncharacterized protein</fullName>
    </submittedName>
</protein>
<sequence length="223" mass="26287">MEKKTIISRTITAGGVEKKAIYEISQEDKYKYCLLGKAVGINMNHCVTLGSNHKDDFWHRVYGYIIIENEKIERMFLDEMRKIKPETESYMTVTFYERFADRKIMFVPRRLEIPDRPELNNFPFNVAFGTITSADNNTERQEISLYEPDISTFTEEGIEQKMKYYNNQNLERRFWAEIVYNTKKQSYVGTKYCDDKYAGMAMGMNWDMFFVHFTALGVGSDMS</sequence>
<accession>A0A0G0P683</accession>
<gene>
    <name evidence="1" type="ORF">UT53_C0008G0009</name>
</gene>
<evidence type="ECO:0000313" key="1">
    <source>
        <dbReference type="EMBL" id="KKR23754.1"/>
    </source>
</evidence>
<evidence type="ECO:0000313" key="2">
    <source>
        <dbReference type="Proteomes" id="UP000034764"/>
    </source>
</evidence>
<comment type="caution">
    <text evidence="1">The sequence shown here is derived from an EMBL/GenBank/DDBJ whole genome shotgun (WGS) entry which is preliminary data.</text>
</comment>
<name>A0A0G0P683_9BACT</name>